<dbReference type="EMBL" id="CM029038">
    <property type="protein sequence ID" value="KAG2650701.1"/>
    <property type="molecule type" value="Genomic_DNA"/>
</dbReference>
<name>A0A8T0WM51_PANVG</name>
<dbReference type="SUPFAM" id="SSF53335">
    <property type="entry name" value="S-adenosyl-L-methionine-dependent methyltransferases"/>
    <property type="match status" value="1"/>
</dbReference>
<dbReference type="GO" id="GO:0046872">
    <property type="term" value="F:metal ion binding"/>
    <property type="evidence" value="ECO:0007669"/>
    <property type="project" value="UniProtKB-KW"/>
</dbReference>
<sequence>MEEKAAAATAPCYVAGLPGSMYTRIFPCQSVHLFHSSHCLIWRSKVPEDLSNGTHVKNADNIYIGKTTPQVVVKLFREQFEKDFELFLTLRWKELVSGGRMVLTFAGRKRGELPVHGGVARVWELLSEALQHLVQKDLIEKKKLSESDWVL</sequence>
<organism evidence="4 5">
    <name type="scientific">Panicum virgatum</name>
    <name type="common">Blackwell switchgrass</name>
    <dbReference type="NCBI Taxonomy" id="38727"/>
    <lineage>
        <taxon>Eukaryota</taxon>
        <taxon>Viridiplantae</taxon>
        <taxon>Streptophyta</taxon>
        <taxon>Embryophyta</taxon>
        <taxon>Tracheophyta</taxon>
        <taxon>Spermatophyta</taxon>
        <taxon>Magnoliopsida</taxon>
        <taxon>Liliopsida</taxon>
        <taxon>Poales</taxon>
        <taxon>Poaceae</taxon>
        <taxon>PACMAD clade</taxon>
        <taxon>Panicoideae</taxon>
        <taxon>Panicodae</taxon>
        <taxon>Paniceae</taxon>
        <taxon>Panicinae</taxon>
        <taxon>Panicum</taxon>
        <taxon>Panicum sect. Hiantes</taxon>
    </lineage>
</organism>
<dbReference type="Pfam" id="PF03492">
    <property type="entry name" value="Methyltransf_7"/>
    <property type="match status" value="1"/>
</dbReference>
<keyword evidence="5" id="KW-1185">Reference proteome</keyword>
<dbReference type="GO" id="GO:0008168">
    <property type="term" value="F:methyltransferase activity"/>
    <property type="evidence" value="ECO:0007669"/>
    <property type="project" value="InterPro"/>
</dbReference>
<dbReference type="InterPro" id="IPR005299">
    <property type="entry name" value="MeTrfase_7"/>
</dbReference>
<dbReference type="Gene3D" id="1.10.1200.270">
    <property type="entry name" value="Methyltransferase, alpha-helical capping domain"/>
    <property type="match status" value="1"/>
</dbReference>
<dbReference type="InterPro" id="IPR029063">
    <property type="entry name" value="SAM-dependent_MTases_sf"/>
</dbReference>
<keyword evidence="2" id="KW-0479">Metal-binding</keyword>
<proteinExistence type="inferred from homology"/>
<evidence type="ECO:0000256" key="2">
    <source>
        <dbReference type="ARBA" id="ARBA00022723"/>
    </source>
</evidence>
<evidence type="ECO:0000313" key="5">
    <source>
        <dbReference type="Proteomes" id="UP000823388"/>
    </source>
</evidence>
<evidence type="ECO:0000256" key="3">
    <source>
        <dbReference type="ARBA" id="ARBA00022842"/>
    </source>
</evidence>
<dbReference type="Gene3D" id="3.40.50.150">
    <property type="entry name" value="Vaccinia Virus protein VP39"/>
    <property type="match status" value="1"/>
</dbReference>
<protein>
    <submittedName>
        <fullName evidence="4">Uncharacterized protein</fullName>
    </submittedName>
</protein>
<evidence type="ECO:0000313" key="4">
    <source>
        <dbReference type="EMBL" id="KAG2650701.1"/>
    </source>
</evidence>
<dbReference type="Proteomes" id="UP000823388">
    <property type="component" value="Chromosome 1N"/>
</dbReference>
<keyword evidence="3" id="KW-0460">Magnesium</keyword>
<comment type="caution">
    <text evidence="4">The sequence shown here is derived from an EMBL/GenBank/DDBJ whole genome shotgun (WGS) entry which is preliminary data.</text>
</comment>
<reference evidence="4" key="1">
    <citation type="submission" date="2020-05" db="EMBL/GenBank/DDBJ databases">
        <title>WGS assembly of Panicum virgatum.</title>
        <authorList>
            <person name="Lovell J.T."/>
            <person name="Jenkins J."/>
            <person name="Shu S."/>
            <person name="Juenger T.E."/>
            <person name="Schmutz J."/>
        </authorList>
    </citation>
    <scope>NUCLEOTIDE SEQUENCE</scope>
    <source>
        <strain evidence="4">AP13</strain>
    </source>
</reference>
<dbReference type="AlphaFoldDB" id="A0A8T0WM51"/>
<comment type="similarity">
    <text evidence="1">Belongs to the methyltransferase superfamily. Type-7 methyltransferase family. SABATH subfamily.</text>
</comment>
<evidence type="ECO:0000256" key="1">
    <source>
        <dbReference type="ARBA" id="ARBA00008908"/>
    </source>
</evidence>
<gene>
    <name evidence="4" type="ORF">PVAP13_1NG199076</name>
</gene>
<accession>A0A8T0WM51</accession>
<dbReference type="PANTHER" id="PTHR31009">
    <property type="entry name" value="S-ADENOSYL-L-METHIONINE:CARBOXYL METHYLTRANSFERASE FAMILY PROTEIN"/>
    <property type="match status" value="1"/>
</dbReference>
<dbReference type="InterPro" id="IPR042086">
    <property type="entry name" value="MeTrfase_capping"/>
</dbReference>